<accession>A0A2R8CCD4</accession>
<feature type="compositionally biased region" description="Basic and acidic residues" evidence="1">
    <location>
        <begin position="129"/>
        <end position="138"/>
    </location>
</feature>
<keyword evidence="3" id="KW-1185">Reference proteome</keyword>
<dbReference type="Proteomes" id="UP000244898">
    <property type="component" value="Unassembled WGS sequence"/>
</dbReference>
<dbReference type="AlphaFoldDB" id="A0A2R8CCD4"/>
<evidence type="ECO:0000256" key="1">
    <source>
        <dbReference type="SAM" id="MobiDB-lite"/>
    </source>
</evidence>
<organism evidence="2 3">
    <name type="scientific">Falsiruegeria mediterranea M17</name>
    <dbReference type="NCBI Taxonomy" id="1200281"/>
    <lineage>
        <taxon>Bacteria</taxon>
        <taxon>Pseudomonadati</taxon>
        <taxon>Pseudomonadota</taxon>
        <taxon>Alphaproteobacteria</taxon>
        <taxon>Rhodobacterales</taxon>
        <taxon>Roseobacteraceae</taxon>
        <taxon>Falsiruegeria</taxon>
    </lineage>
</organism>
<dbReference type="EMBL" id="ONZG01000010">
    <property type="protein sequence ID" value="SPJ30124.1"/>
    <property type="molecule type" value="Genomic_DNA"/>
</dbReference>
<proteinExistence type="predicted"/>
<evidence type="ECO:0000313" key="3">
    <source>
        <dbReference type="Proteomes" id="UP000244898"/>
    </source>
</evidence>
<feature type="region of interest" description="Disordered" evidence="1">
    <location>
        <begin position="119"/>
        <end position="142"/>
    </location>
</feature>
<name>A0A2R8CCD4_9RHOB</name>
<gene>
    <name evidence="2" type="ORF">TRM7615_03652</name>
</gene>
<protein>
    <submittedName>
        <fullName evidence="2">Uncharacterized protein</fullName>
    </submittedName>
</protein>
<sequence length="199" mass="21946">MQACSLFCLAFVLQADWQCPRAALGDLRRTTAMARAMKPSIVGTSRGIGIWQLCPAEPLFAPWGCCTDYQRPLLESRAAAMLNDFEVRYPAGLTAETASPSRPPKVTLEPVFRDVITAPANEDSEGNEVDPRRPRGDYHGLQALGPLRPDEVEFECDGYGKARPITVDAFHWDVDLSVLDDGDDFSPFTSWIEGKRLAA</sequence>
<reference evidence="3" key="1">
    <citation type="submission" date="2018-03" db="EMBL/GenBank/DDBJ databases">
        <authorList>
            <person name="Rodrigo-Torres L."/>
            <person name="Arahal R. D."/>
            <person name="Lucena T."/>
        </authorList>
    </citation>
    <scope>NUCLEOTIDE SEQUENCE [LARGE SCALE GENOMIC DNA]</scope>
    <source>
        <strain evidence="3">CECT 7615</strain>
    </source>
</reference>
<evidence type="ECO:0000313" key="2">
    <source>
        <dbReference type="EMBL" id="SPJ30124.1"/>
    </source>
</evidence>